<proteinExistence type="predicted"/>
<dbReference type="InterPro" id="IPR011473">
    <property type="entry name" value="DUF1579"/>
</dbReference>
<reference evidence="1 2" key="1">
    <citation type="submission" date="2019-12" db="EMBL/GenBank/DDBJ databases">
        <title>Comparative genomics gives insights into the taxonomy of the Azoarcus-Aromatoleum group and reveals separate origins of nif in the plant-associated Azoarcus and non-plant-associated Aromatoleum sub-groups.</title>
        <authorList>
            <person name="Lafos M."/>
            <person name="Maluk M."/>
            <person name="Batista M."/>
            <person name="Junghare M."/>
            <person name="Carmona M."/>
            <person name="Faoro H."/>
            <person name="Cruz L.M."/>
            <person name="Battistoni F."/>
            <person name="De Souza E."/>
            <person name="Pedrosa F."/>
            <person name="Chen W.-M."/>
            <person name="Poole P.S."/>
            <person name="Dixon R.A."/>
            <person name="James E.K."/>
        </authorList>
    </citation>
    <scope>NUCLEOTIDE SEQUENCE [LARGE SCALE GENOMIC DNA]</scope>
    <source>
        <strain evidence="1 2">22Lin</strain>
    </source>
</reference>
<evidence type="ECO:0000313" key="2">
    <source>
        <dbReference type="Proteomes" id="UP000648984"/>
    </source>
</evidence>
<dbReference type="Pfam" id="PF07617">
    <property type="entry name" value="DUF1579"/>
    <property type="match status" value="1"/>
</dbReference>
<dbReference type="Proteomes" id="UP000648984">
    <property type="component" value="Unassembled WGS sequence"/>
</dbReference>
<keyword evidence="2" id="KW-1185">Reference proteome</keyword>
<accession>A0ABX1QJG0</accession>
<comment type="caution">
    <text evidence="1">The sequence shown here is derived from an EMBL/GenBank/DDBJ whole genome shotgun (WGS) entry which is preliminary data.</text>
</comment>
<dbReference type="RefSeq" id="WP_169262433.1">
    <property type="nucleotide sequence ID" value="NZ_WTVQ01000057.1"/>
</dbReference>
<gene>
    <name evidence="1" type="ORF">GPA25_21365</name>
</gene>
<name>A0ABX1QJG0_9RHOO</name>
<evidence type="ECO:0000313" key="1">
    <source>
        <dbReference type="EMBL" id="NMG77306.1"/>
    </source>
</evidence>
<dbReference type="EMBL" id="WTVQ01000057">
    <property type="protein sequence ID" value="NMG77306.1"/>
    <property type="molecule type" value="Genomic_DNA"/>
</dbReference>
<sequence>MKTEAQKEHQWLQQLVGEWSYEGEASMGPDKPLEQFKGTESVRTIGGLWTVGEGLGAMPDGSPATMIMTLGYDPQKQRYVGTWIGSMMTHLWLYDGELDAAGTVLTLNSEGPAMAAEGKMAKYRDVIEIKSADHRVLSSHIQGEDGTWRQFMTAHYRRKP</sequence>
<organism evidence="1 2">
    <name type="scientific">Aromatoleum diolicum</name>
    <dbReference type="NCBI Taxonomy" id="75796"/>
    <lineage>
        <taxon>Bacteria</taxon>
        <taxon>Pseudomonadati</taxon>
        <taxon>Pseudomonadota</taxon>
        <taxon>Betaproteobacteria</taxon>
        <taxon>Rhodocyclales</taxon>
        <taxon>Rhodocyclaceae</taxon>
        <taxon>Aromatoleum</taxon>
    </lineage>
</organism>
<protein>
    <submittedName>
        <fullName evidence="1">DUF1579 domain-containing protein</fullName>
    </submittedName>
</protein>